<keyword evidence="1" id="KW-0732">Signal</keyword>
<name>A0A1M5L2E8_9RHOB</name>
<dbReference type="EMBL" id="FQXB01000001">
    <property type="protein sequence ID" value="SHG58929.1"/>
    <property type="molecule type" value="Genomic_DNA"/>
</dbReference>
<evidence type="ECO:0000313" key="2">
    <source>
        <dbReference type="EMBL" id="SHG58929.1"/>
    </source>
</evidence>
<proteinExistence type="predicted"/>
<dbReference type="AlphaFoldDB" id="A0A1M5L2E8"/>
<dbReference type="Proteomes" id="UP000184074">
    <property type="component" value="Unassembled WGS sequence"/>
</dbReference>
<feature type="signal peptide" evidence="1">
    <location>
        <begin position="1"/>
        <end position="31"/>
    </location>
</feature>
<reference evidence="2 3" key="1">
    <citation type="submission" date="2016-11" db="EMBL/GenBank/DDBJ databases">
        <authorList>
            <person name="Jaros S."/>
            <person name="Januszkiewicz K."/>
            <person name="Wedrychowicz H."/>
        </authorList>
    </citation>
    <scope>NUCLEOTIDE SEQUENCE [LARGE SCALE GENOMIC DNA]</scope>
    <source>
        <strain evidence="2 3">DSM 28715</strain>
    </source>
</reference>
<keyword evidence="3" id="KW-1185">Reference proteome</keyword>
<evidence type="ECO:0000313" key="3">
    <source>
        <dbReference type="Proteomes" id="UP000184074"/>
    </source>
</evidence>
<sequence length="481" mass="52360">MDRSVTTRSLISTLKGIGAALFFACGQVASAETTLDLTFPQARQLAFNLLVDGNAAAALEVADGLITANANDQRAWIIRAGALRVLEQPSLARQAARRAYWLAESPARRYEAARLAASANADEERFSWAQFWLRLARENAPDEETANRVAQDYQALRRINPWSFNASFGVAPSANINGGSQADVGYLDDNVDEGLAAFLAFFGIYDPESGLRLLGDNERALSGIEANLDFGAQYRLNATENSATFISADVGIRRYRLSDEAKEQSPTSSNRDFNRDSLSFGIRHLTRLGEDLRPATFALSIGKNWYASEQSNRYMAVNASQPFLLDPQNLLTFGISASASASYSDDIPVRTFGANAQLLSILESGDRVRSNFQILRSNSDIEDSDYVSLSAGVSYIFAQPILGTFVTINSDAVFSDIGDTRFAPFDREDITVSIGADVAAPQAEVFGFQPVVSVLAERTRSSVDQFDAEGVSVGLDFRSSF</sequence>
<accession>A0A1M5L2E8</accession>
<gene>
    <name evidence="2" type="ORF">SAMN05444003_0047</name>
</gene>
<organism evidence="2 3">
    <name type="scientific">Cognatiyoonia sediminum</name>
    <dbReference type="NCBI Taxonomy" id="1508389"/>
    <lineage>
        <taxon>Bacteria</taxon>
        <taxon>Pseudomonadati</taxon>
        <taxon>Pseudomonadota</taxon>
        <taxon>Alphaproteobacteria</taxon>
        <taxon>Rhodobacterales</taxon>
        <taxon>Paracoccaceae</taxon>
        <taxon>Cognatiyoonia</taxon>
    </lineage>
</organism>
<feature type="chain" id="PRO_5013132978" description="Tetratricopeptide repeat-containing protein" evidence="1">
    <location>
        <begin position="32"/>
        <end position="481"/>
    </location>
</feature>
<evidence type="ECO:0000256" key="1">
    <source>
        <dbReference type="SAM" id="SignalP"/>
    </source>
</evidence>
<dbReference type="STRING" id="1508389.SAMN05444003_0047"/>
<evidence type="ECO:0008006" key="4">
    <source>
        <dbReference type="Google" id="ProtNLM"/>
    </source>
</evidence>
<protein>
    <recommendedName>
        <fullName evidence="4">Tetratricopeptide repeat-containing protein</fullName>
    </recommendedName>
</protein>